<dbReference type="Pfam" id="PF10303">
    <property type="entry name" value="DUF2408"/>
    <property type="match status" value="2"/>
</dbReference>
<protein>
    <submittedName>
        <fullName evidence="1">Uncharacterized protein</fullName>
    </submittedName>
</protein>
<organism evidence="1 2">
    <name type="scientific">Talaromyces atroroseus</name>
    <dbReference type="NCBI Taxonomy" id="1441469"/>
    <lineage>
        <taxon>Eukaryota</taxon>
        <taxon>Fungi</taxon>
        <taxon>Dikarya</taxon>
        <taxon>Ascomycota</taxon>
        <taxon>Pezizomycotina</taxon>
        <taxon>Eurotiomycetes</taxon>
        <taxon>Eurotiomycetidae</taxon>
        <taxon>Eurotiales</taxon>
        <taxon>Trichocomaceae</taxon>
        <taxon>Talaromyces</taxon>
        <taxon>Talaromyces sect. Trachyspermi</taxon>
    </lineage>
</organism>
<gene>
    <name evidence="1" type="ORF">UA08_05628</name>
</gene>
<dbReference type="STRING" id="1441469.A0A225AHR3"/>
<keyword evidence="2" id="KW-1185">Reference proteome</keyword>
<dbReference type="RefSeq" id="XP_020118934.1">
    <property type="nucleotide sequence ID" value="XM_020267919.1"/>
</dbReference>
<dbReference type="PANTHER" id="PTHR28086">
    <property type="entry name" value="UPF0662 PROTEIN YPL260W"/>
    <property type="match status" value="1"/>
</dbReference>
<dbReference type="Proteomes" id="UP000214365">
    <property type="component" value="Unassembled WGS sequence"/>
</dbReference>
<reference evidence="1 2" key="1">
    <citation type="submission" date="2015-06" db="EMBL/GenBank/DDBJ databases">
        <title>Talaromyces atroroseus IBT 11181 draft genome.</title>
        <authorList>
            <person name="Rasmussen K.B."/>
            <person name="Rasmussen S."/>
            <person name="Petersen B."/>
            <person name="Sicheritz-Ponten T."/>
            <person name="Mortensen U.H."/>
            <person name="Thrane U."/>
        </authorList>
    </citation>
    <scope>NUCLEOTIDE SEQUENCE [LARGE SCALE GENOMIC DNA]</scope>
    <source>
        <strain evidence="1 2">IBT 11181</strain>
    </source>
</reference>
<dbReference type="AlphaFoldDB" id="A0A225AHR3"/>
<dbReference type="GO" id="GO:0005737">
    <property type="term" value="C:cytoplasm"/>
    <property type="evidence" value="ECO:0007669"/>
    <property type="project" value="TreeGrafter"/>
</dbReference>
<accession>A0A225AHR3</accession>
<dbReference type="OrthoDB" id="2011986at2759"/>
<dbReference type="GO" id="GO:0005634">
    <property type="term" value="C:nucleus"/>
    <property type="evidence" value="ECO:0007669"/>
    <property type="project" value="TreeGrafter"/>
</dbReference>
<evidence type="ECO:0000313" key="2">
    <source>
        <dbReference type="Proteomes" id="UP000214365"/>
    </source>
</evidence>
<proteinExistence type="predicted"/>
<dbReference type="PANTHER" id="PTHR28086:SF1">
    <property type="entry name" value="CU(2+) SUPPRESSING AND BLEOMYCIN SENSITIVE PROTEIN 1"/>
    <property type="match status" value="1"/>
</dbReference>
<name>A0A225AHR3_TALAT</name>
<comment type="caution">
    <text evidence="1">The sequence shown here is derived from an EMBL/GenBank/DDBJ whole genome shotgun (WGS) entry which is preliminary data.</text>
</comment>
<sequence>MESPAVPVPLDPREQPILERLLRTRDALLLLKQDKSSYIKSRDVLPLYEEVIGQVEALNAVRKDQDQDHRHNRLDYVLDDCFQLISLLFLTVGRNNEAPAAYSLVTTVQRLLDHLAEAGFYSAKDLESIAQTLGTMRETLERGKDTYSPHLLTLLEKRLKKCQVSLNNLHKALEPLAPELAPVHETLVSILRSTSAANTRSKFSASEVLDLQERLKEVQNKIKEGNFVGSDGQILSGQEVVKPLWDRCWRWTEIVLARKGQVDDRFQEQYARLLEIRNQLERLSMTQAWSLRETDLFQFQRKLDRIDEARVSGNFIDATGQPADIHAQRTLLYLIRRSYAYIYALLIASEPVSEALLPIYNQLQTLRRCLVEVKDSGGVSNARELYPYSMKLNSIDNMRIDGKFYIGNDIPEGQGSINSLLAECYELAYELRAAVDEDKEDRGGE</sequence>
<evidence type="ECO:0000313" key="1">
    <source>
        <dbReference type="EMBL" id="OKL58813.1"/>
    </source>
</evidence>
<dbReference type="GeneID" id="31005384"/>
<dbReference type="EMBL" id="LFMY01000008">
    <property type="protein sequence ID" value="OKL58813.1"/>
    <property type="molecule type" value="Genomic_DNA"/>
</dbReference>
<dbReference type="InterPro" id="IPR018810">
    <property type="entry name" value="UPF0662"/>
</dbReference>